<feature type="transmembrane region" description="Helical" evidence="1">
    <location>
        <begin position="20"/>
        <end position="37"/>
    </location>
</feature>
<gene>
    <name evidence="2" type="ORF">JP39_04535</name>
</gene>
<proteinExistence type="predicted"/>
<name>A0A0K2LBK0_9LACO</name>
<keyword evidence="1" id="KW-1133">Transmembrane helix</keyword>
<feature type="transmembrane region" description="Helical" evidence="1">
    <location>
        <begin position="43"/>
        <end position="63"/>
    </location>
</feature>
<keyword evidence="1" id="KW-0812">Transmembrane</keyword>
<sequence>MKVNIGLVKGMIKMKWYKSIEFWIGIIIMLAFFQLFFVPTYDIMWWSGLVSTIVGMVLILNVIGKLKI</sequence>
<dbReference type="OrthoDB" id="2299603at2"/>
<evidence type="ECO:0000313" key="2">
    <source>
        <dbReference type="EMBL" id="ALB28681.1"/>
    </source>
</evidence>
<protein>
    <submittedName>
        <fullName evidence="2">Uncharacterized protein</fullName>
    </submittedName>
</protein>
<dbReference type="EMBL" id="CP012559">
    <property type="protein sequence ID" value="ALB28681.1"/>
    <property type="molecule type" value="Genomic_DNA"/>
</dbReference>
<keyword evidence="1" id="KW-0472">Membrane</keyword>
<organism evidence="2 3">
    <name type="scientific">Companilactobacillus heilongjiangensis</name>
    <dbReference type="NCBI Taxonomy" id="1074467"/>
    <lineage>
        <taxon>Bacteria</taxon>
        <taxon>Bacillati</taxon>
        <taxon>Bacillota</taxon>
        <taxon>Bacilli</taxon>
        <taxon>Lactobacillales</taxon>
        <taxon>Lactobacillaceae</taxon>
        <taxon>Companilactobacillus</taxon>
    </lineage>
</organism>
<accession>A0A0K2LBK0</accession>
<dbReference type="AlphaFoldDB" id="A0A0K2LBK0"/>
<evidence type="ECO:0000313" key="3">
    <source>
        <dbReference type="Proteomes" id="UP000061546"/>
    </source>
</evidence>
<reference evidence="2 3" key="1">
    <citation type="submission" date="2015-08" db="EMBL/GenBank/DDBJ databases">
        <title>Genomic sequence of Lactobacillus heilongjiangensis DSM 28069, isolated from Chinese traditional pickle.</title>
        <authorList>
            <person name="Jiang X."/>
            <person name="Zheng B."/>
            <person name="Cheng H."/>
        </authorList>
    </citation>
    <scope>NUCLEOTIDE SEQUENCE [LARGE SCALE GENOMIC DNA]</scope>
    <source>
        <strain evidence="2 3">DSM 28069</strain>
    </source>
</reference>
<keyword evidence="3" id="KW-1185">Reference proteome</keyword>
<evidence type="ECO:0000256" key="1">
    <source>
        <dbReference type="SAM" id="Phobius"/>
    </source>
</evidence>
<dbReference type="RefSeq" id="WP_041500891.1">
    <property type="nucleotide sequence ID" value="NZ_BJDV01000012.1"/>
</dbReference>
<dbReference type="Proteomes" id="UP000061546">
    <property type="component" value="Chromosome"/>
</dbReference>
<dbReference type="KEGG" id="lhi:JP39_04535"/>